<keyword evidence="2" id="KW-1185">Reference proteome</keyword>
<dbReference type="PANTHER" id="PTHR33332">
    <property type="entry name" value="REVERSE TRANSCRIPTASE DOMAIN-CONTAINING PROTEIN"/>
    <property type="match status" value="1"/>
</dbReference>
<dbReference type="EMBL" id="JAUNZN010000002">
    <property type="protein sequence ID" value="KAK4826006.1"/>
    <property type="molecule type" value="Genomic_DNA"/>
</dbReference>
<dbReference type="Proteomes" id="UP001333110">
    <property type="component" value="Unassembled WGS sequence"/>
</dbReference>
<evidence type="ECO:0000313" key="2">
    <source>
        <dbReference type="Proteomes" id="UP001333110"/>
    </source>
</evidence>
<evidence type="ECO:0008006" key="3">
    <source>
        <dbReference type="Google" id="ProtNLM"/>
    </source>
</evidence>
<reference evidence="1 2" key="1">
    <citation type="journal article" date="2023" name="J. Hered.">
        <title>Chromosome-level genome of the wood stork (Mycteria americana) provides insight into avian chromosome evolution.</title>
        <authorList>
            <person name="Flamio R. Jr."/>
            <person name="Ramstad K.M."/>
        </authorList>
    </citation>
    <scope>NUCLEOTIDE SEQUENCE [LARGE SCALE GENOMIC DNA]</scope>
    <source>
        <strain evidence="1">JAX WOST 10</strain>
    </source>
</reference>
<sequence>MKNYFSSFDLLEVRDAIQRDLDRLEEWAHANLMRFNKAKCKVLHLSQVNPQHQSRLGDEWIESSPTEKDLGILVVEKLDTSQQCVLAA</sequence>
<comment type="caution">
    <text evidence="1">The sequence shown here is derived from an EMBL/GenBank/DDBJ whole genome shotgun (WGS) entry which is preliminary data.</text>
</comment>
<gene>
    <name evidence="1" type="ORF">QYF61_003779</name>
</gene>
<name>A0AAN7SCL5_MYCAM</name>
<proteinExistence type="predicted"/>
<evidence type="ECO:0000313" key="1">
    <source>
        <dbReference type="EMBL" id="KAK4826006.1"/>
    </source>
</evidence>
<dbReference type="AlphaFoldDB" id="A0AAN7SCL5"/>
<protein>
    <recommendedName>
        <fullName evidence="3">Rna-directed dna polymerase from mobile element jockey-like</fullName>
    </recommendedName>
</protein>
<accession>A0AAN7SCL5</accession>
<organism evidence="1 2">
    <name type="scientific">Mycteria americana</name>
    <name type="common">Wood stork</name>
    <dbReference type="NCBI Taxonomy" id="33587"/>
    <lineage>
        <taxon>Eukaryota</taxon>
        <taxon>Metazoa</taxon>
        <taxon>Chordata</taxon>
        <taxon>Craniata</taxon>
        <taxon>Vertebrata</taxon>
        <taxon>Euteleostomi</taxon>
        <taxon>Archelosauria</taxon>
        <taxon>Archosauria</taxon>
        <taxon>Dinosauria</taxon>
        <taxon>Saurischia</taxon>
        <taxon>Theropoda</taxon>
        <taxon>Coelurosauria</taxon>
        <taxon>Aves</taxon>
        <taxon>Neognathae</taxon>
        <taxon>Neoaves</taxon>
        <taxon>Aequornithes</taxon>
        <taxon>Ciconiiformes</taxon>
        <taxon>Ciconiidae</taxon>
        <taxon>Mycteria</taxon>
    </lineage>
</organism>